<dbReference type="GO" id="GO:0000272">
    <property type="term" value="P:polysaccharide catabolic process"/>
    <property type="evidence" value="ECO:0007669"/>
    <property type="project" value="InterPro"/>
</dbReference>
<accession>M5U545</accession>
<sequence>MQRIHSRRLSFQSFEERRLLAAVDIPDDLSAAPSAIVSAPVNIDTAAGVRAAEIRLSYDTSVLDIDPDAISLGSVWGTNTDAQITANVDDAAGTIVIFVSASSELTGISGSLVELPFEVADDASVDSTTVLDLSLVTLNEGQIAVDPTPVAGTDSTDGLLTITGDAVGTDTISGFVYADADNDDAIGVGEAIPGVTITLVNTATGSEQQTTTAADGSYQFTQLAPGTYRIEESQPSAYLDGGSNELTVTLTEDSSLENQNFQELGLLPQFIYTRLLTTPTLPVGSTAWNQTIAQINTDANSEANAAASQTTATTESSVADTTPTDDTSSNDDSAAAGEPIAAVALATEPIVAAAGEPLPQDDSTATPPSDAVLEASDSTFTGPATVADEDDEETAAKDEVFSNNLF</sequence>
<feature type="domain" description="Cohesin" evidence="3">
    <location>
        <begin position="28"/>
        <end position="141"/>
    </location>
</feature>
<name>M5U545_9BACT</name>
<keyword evidence="1" id="KW-0732">Signal</keyword>
<dbReference type="InterPro" id="IPR051417">
    <property type="entry name" value="SDr/BOS_complex"/>
</dbReference>
<dbReference type="Gene3D" id="2.60.40.10">
    <property type="entry name" value="Immunoglobulins"/>
    <property type="match status" value="1"/>
</dbReference>
<dbReference type="SUPFAM" id="SSF117074">
    <property type="entry name" value="Hypothetical protein PA1324"/>
    <property type="match status" value="1"/>
</dbReference>
<dbReference type="GO" id="GO:0030246">
    <property type="term" value="F:carbohydrate binding"/>
    <property type="evidence" value="ECO:0007669"/>
    <property type="project" value="InterPro"/>
</dbReference>
<evidence type="ECO:0000256" key="1">
    <source>
        <dbReference type="ARBA" id="ARBA00022729"/>
    </source>
</evidence>
<dbReference type="EMBL" id="ANOH01000152">
    <property type="protein sequence ID" value="EMI56389.1"/>
    <property type="molecule type" value="Genomic_DNA"/>
</dbReference>
<evidence type="ECO:0000256" key="2">
    <source>
        <dbReference type="SAM" id="MobiDB-lite"/>
    </source>
</evidence>
<evidence type="ECO:0000313" key="5">
    <source>
        <dbReference type="Proteomes" id="UP000011885"/>
    </source>
</evidence>
<dbReference type="OrthoDB" id="292744at2"/>
<dbReference type="PATRIC" id="fig|1263870.3.peg.2329"/>
<dbReference type="AlphaFoldDB" id="M5U545"/>
<evidence type="ECO:0000259" key="3">
    <source>
        <dbReference type="Pfam" id="PF00963"/>
    </source>
</evidence>
<evidence type="ECO:0000313" key="4">
    <source>
        <dbReference type="EMBL" id="EMI56389.1"/>
    </source>
</evidence>
<feature type="region of interest" description="Disordered" evidence="2">
    <location>
        <begin position="356"/>
        <end position="406"/>
    </location>
</feature>
<organism evidence="4 5">
    <name type="scientific">Rhodopirellula sallentina SM41</name>
    <dbReference type="NCBI Taxonomy" id="1263870"/>
    <lineage>
        <taxon>Bacteria</taxon>
        <taxon>Pseudomonadati</taxon>
        <taxon>Planctomycetota</taxon>
        <taxon>Planctomycetia</taxon>
        <taxon>Pirellulales</taxon>
        <taxon>Pirellulaceae</taxon>
        <taxon>Rhodopirellula</taxon>
    </lineage>
</organism>
<dbReference type="Proteomes" id="UP000011885">
    <property type="component" value="Unassembled WGS sequence"/>
</dbReference>
<dbReference type="InterPro" id="IPR013783">
    <property type="entry name" value="Ig-like_fold"/>
</dbReference>
<keyword evidence="5" id="KW-1185">Reference proteome</keyword>
<feature type="region of interest" description="Disordered" evidence="2">
    <location>
        <begin position="303"/>
        <end position="335"/>
    </location>
</feature>
<comment type="caution">
    <text evidence="4">The sequence shown here is derived from an EMBL/GenBank/DDBJ whole genome shotgun (WGS) entry which is preliminary data.</text>
</comment>
<gene>
    <name evidence="4" type="ORF">RSSM_02184</name>
</gene>
<dbReference type="Pfam" id="PF13620">
    <property type="entry name" value="CarboxypepD_reg"/>
    <property type="match status" value="1"/>
</dbReference>
<dbReference type="PANTHER" id="PTHR23303">
    <property type="entry name" value="CARBOXYPEPTIDASE REGULATORY REGION-CONTAINING"/>
    <property type="match status" value="1"/>
</dbReference>
<proteinExistence type="predicted"/>
<dbReference type="Gene3D" id="2.60.40.680">
    <property type="match status" value="1"/>
</dbReference>
<dbReference type="InterPro" id="IPR008965">
    <property type="entry name" value="CBM2/CBM3_carb-bd_dom_sf"/>
</dbReference>
<protein>
    <submittedName>
        <fullName evidence="4">Fibrinogen-binding protein</fullName>
    </submittedName>
</protein>
<dbReference type="Pfam" id="PF00963">
    <property type="entry name" value="Cohesin"/>
    <property type="match status" value="1"/>
</dbReference>
<dbReference type="InterPro" id="IPR002102">
    <property type="entry name" value="Cohesin_dom"/>
</dbReference>
<dbReference type="RefSeq" id="WP_008677450.1">
    <property type="nucleotide sequence ID" value="NZ_ANOH01000152.1"/>
</dbReference>
<reference evidence="4 5" key="1">
    <citation type="journal article" date="2013" name="Mar. Genomics">
        <title>Expression of sulfatases in Rhodopirellula baltica and the diversity of sulfatases in the genus Rhodopirellula.</title>
        <authorList>
            <person name="Wegner C.E."/>
            <person name="Richter-Heitmann T."/>
            <person name="Klindworth A."/>
            <person name="Klockow C."/>
            <person name="Richter M."/>
            <person name="Achstetter T."/>
            <person name="Glockner F.O."/>
            <person name="Harder J."/>
        </authorList>
    </citation>
    <scope>NUCLEOTIDE SEQUENCE [LARGE SCALE GENOMIC DNA]</scope>
    <source>
        <strain evidence="4 5">SM41</strain>
    </source>
</reference>
<dbReference type="SUPFAM" id="SSF49384">
    <property type="entry name" value="Carbohydrate-binding domain"/>
    <property type="match status" value="1"/>
</dbReference>